<keyword evidence="10 11" id="KW-0472">Membrane</keyword>
<dbReference type="VEuPathDB" id="VectorBase:CSON002649"/>
<keyword evidence="6 11" id="KW-1000">Mitochondrion outer membrane</keyword>
<dbReference type="EMBL" id="UFQT01001446">
    <property type="protein sequence ID" value="SSX30600.1"/>
    <property type="molecule type" value="Genomic_DNA"/>
</dbReference>
<comment type="similarity">
    <text evidence="2 11">Belongs to the Tom20 family.</text>
</comment>
<dbReference type="PRINTS" id="PR01989">
    <property type="entry name" value="EUOM20RECPTR"/>
</dbReference>
<dbReference type="PANTHER" id="PTHR12430">
    <property type="entry name" value="MITOCHONDRIAL IMPORT RECEPTOR SUBUNIT TOM20"/>
    <property type="match status" value="1"/>
</dbReference>
<organism evidence="15">
    <name type="scientific">Culicoides sonorensis</name>
    <name type="common">Biting midge</name>
    <dbReference type="NCBI Taxonomy" id="179676"/>
    <lineage>
        <taxon>Eukaryota</taxon>
        <taxon>Metazoa</taxon>
        <taxon>Ecdysozoa</taxon>
        <taxon>Arthropoda</taxon>
        <taxon>Hexapoda</taxon>
        <taxon>Insecta</taxon>
        <taxon>Pterygota</taxon>
        <taxon>Neoptera</taxon>
        <taxon>Endopterygota</taxon>
        <taxon>Diptera</taxon>
        <taxon>Nematocera</taxon>
        <taxon>Chironomoidea</taxon>
        <taxon>Ceratopogonidae</taxon>
        <taxon>Ceratopogoninae</taxon>
        <taxon>Culicoides</taxon>
        <taxon>Monoculicoides</taxon>
    </lineage>
</organism>
<evidence type="ECO:0000256" key="5">
    <source>
        <dbReference type="ARBA" id="ARBA00022692"/>
    </source>
</evidence>
<feature type="transmembrane region" description="Helical" evidence="13">
    <location>
        <begin position="6"/>
        <end position="26"/>
    </location>
</feature>
<evidence type="ECO:0000313" key="15">
    <source>
        <dbReference type="EMBL" id="SSX30600.1"/>
    </source>
</evidence>
<dbReference type="Pfam" id="PF02064">
    <property type="entry name" value="MAS20"/>
    <property type="match status" value="1"/>
</dbReference>
<dbReference type="GO" id="GO:0005742">
    <property type="term" value="C:mitochondrial outer membrane translocase complex"/>
    <property type="evidence" value="ECO:0007669"/>
    <property type="project" value="UniProtKB-UniRule"/>
</dbReference>
<dbReference type="PRINTS" id="PR00351">
    <property type="entry name" value="OM20RECEPTOR"/>
</dbReference>
<proteinExistence type="inferred from homology"/>
<dbReference type="GO" id="GO:0030943">
    <property type="term" value="F:mitochondrion targeting sequence binding"/>
    <property type="evidence" value="ECO:0007669"/>
    <property type="project" value="TreeGrafter"/>
</dbReference>
<feature type="region of interest" description="Disordered" evidence="12">
    <location>
        <begin position="131"/>
        <end position="152"/>
    </location>
</feature>
<keyword evidence="3" id="KW-0813">Transport</keyword>
<evidence type="ECO:0000256" key="9">
    <source>
        <dbReference type="ARBA" id="ARBA00023128"/>
    </source>
</evidence>
<reference evidence="14" key="1">
    <citation type="submission" date="2018-04" db="EMBL/GenBank/DDBJ databases">
        <authorList>
            <person name="Go L.Y."/>
            <person name="Mitchell J.A."/>
        </authorList>
    </citation>
    <scope>NUCLEOTIDE SEQUENCE</scope>
    <source>
        <tissue evidence="14">Whole organism</tissue>
    </source>
</reference>
<comment type="subcellular location">
    <subcellularLocation>
        <location evidence="1">Mitochondrion outer membrane</location>
        <topology evidence="1">Single-pass membrane protein</topology>
    </subcellularLocation>
</comment>
<protein>
    <submittedName>
        <fullName evidence="15">CSON002649 protein</fullName>
    </submittedName>
    <submittedName>
        <fullName evidence="14">CSON008850 protein</fullName>
    </submittedName>
</protein>
<gene>
    <name evidence="15" type="primary">CSON002649</name>
    <name evidence="14" type="synonym">CSON008850</name>
</gene>
<dbReference type="EMBL" id="UFQT01000339">
    <property type="protein sequence ID" value="SSX23343.1"/>
    <property type="molecule type" value="Genomic_DNA"/>
</dbReference>
<evidence type="ECO:0000256" key="13">
    <source>
        <dbReference type="SAM" id="Phobius"/>
    </source>
</evidence>
<evidence type="ECO:0000256" key="3">
    <source>
        <dbReference type="ARBA" id="ARBA00022448"/>
    </source>
</evidence>
<feature type="compositionally biased region" description="Basic residues" evidence="12">
    <location>
        <begin position="39"/>
        <end position="53"/>
    </location>
</feature>
<dbReference type="PANTHER" id="PTHR12430:SF0">
    <property type="entry name" value="TRANSLOCASE OF OUTER MITOCHONDRIAL MEMBRANE 20"/>
    <property type="match status" value="1"/>
</dbReference>
<evidence type="ECO:0000256" key="12">
    <source>
        <dbReference type="SAM" id="MobiDB-lite"/>
    </source>
</evidence>
<evidence type="ECO:0000256" key="10">
    <source>
        <dbReference type="ARBA" id="ARBA00023136"/>
    </source>
</evidence>
<dbReference type="InterPro" id="IPR002056">
    <property type="entry name" value="MAS20"/>
</dbReference>
<feature type="region of interest" description="Disordered" evidence="12">
    <location>
        <begin position="36"/>
        <end position="62"/>
    </location>
</feature>
<dbReference type="GO" id="GO:0016031">
    <property type="term" value="P:tRNA import into mitochondrion"/>
    <property type="evidence" value="ECO:0007669"/>
    <property type="project" value="TreeGrafter"/>
</dbReference>
<dbReference type="GO" id="GO:0030150">
    <property type="term" value="P:protein import into mitochondrial matrix"/>
    <property type="evidence" value="ECO:0007669"/>
    <property type="project" value="TreeGrafter"/>
</dbReference>
<evidence type="ECO:0000256" key="7">
    <source>
        <dbReference type="ARBA" id="ARBA00022927"/>
    </source>
</evidence>
<evidence type="ECO:0000256" key="8">
    <source>
        <dbReference type="ARBA" id="ARBA00022989"/>
    </source>
</evidence>
<dbReference type="EMBL" id="UFQS01000339">
    <property type="protein sequence ID" value="SSX02976.1"/>
    <property type="molecule type" value="Genomic_DNA"/>
</dbReference>
<dbReference type="AlphaFoldDB" id="A0A336MKZ6"/>
<keyword evidence="4" id="KW-0597">Phosphoprotein</keyword>
<evidence type="ECO:0000256" key="1">
    <source>
        <dbReference type="ARBA" id="ARBA00004572"/>
    </source>
</evidence>
<name>A0A336MKZ6_CULSO</name>
<reference evidence="15" key="2">
    <citation type="submission" date="2018-07" db="EMBL/GenBank/DDBJ databases">
        <authorList>
            <person name="Quirk P.G."/>
            <person name="Krulwich T.A."/>
        </authorList>
    </citation>
    <scope>NUCLEOTIDE SEQUENCE</scope>
</reference>
<dbReference type="FunFam" id="1.20.960.10:FF:000001">
    <property type="entry name" value="Mitochondrial import receptor subunit TOM20 homolog"/>
    <property type="match status" value="1"/>
</dbReference>
<dbReference type="Gene3D" id="1.20.960.10">
    <property type="entry name" value="Mitochondrial outer membrane translocase complex, subunit Tom20 domain"/>
    <property type="match status" value="1"/>
</dbReference>
<accession>A0A336MKZ6</accession>
<keyword evidence="8 13" id="KW-1133">Transmembrane helix</keyword>
<dbReference type="InterPro" id="IPR022422">
    <property type="entry name" value="MAS20_rcpt_metazoan"/>
</dbReference>
<keyword evidence="7" id="KW-0653">Protein transport</keyword>
<evidence type="ECO:0000256" key="6">
    <source>
        <dbReference type="ARBA" id="ARBA00022787"/>
    </source>
</evidence>
<dbReference type="GO" id="GO:0006605">
    <property type="term" value="P:protein targeting"/>
    <property type="evidence" value="ECO:0007669"/>
    <property type="project" value="InterPro"/>
</dbReference>
<evidence type="ECO:0000256" key="2">
    <source>
        <dbReference type="ARBA" id="ARBA00005792"/>
    </source>
</evidence>
<dbReference type="GO" id="GO:0006886">
    <property type="term" value="P:intracellular protein transport"/>
    <property type="evidence" value="ECO:0007669"/>
    <property type="project" value="InterPro"/>
</dbReference>
<evidence type="ECO:0000256" key="11">
    <source>
        <dbReference type="PIRNR" id="PIRNR037707"/>
    </source>
</evidence>
<dbReference type="InterPro" id="IPR023392">
    <property type="entry name" value="Tom20_dom_sf"/>
</dbReference>
<keyword evidence="5 13" id="KW-0812">Transmembrane</keyword>
<dbReference type="SUPFAM" id="SSF47157">
    <property type="entry name" value="Mitochondrial import receptor subunit Tom20"/>
    <property type="match status" value="1"/>
</dbReference>
<keyword evidence="9 11" id="KW-0496">Mitochondrion</keyword>
<evidence type="ECO:0000313" key="14">
    <source>
        <dbReference type="EMBL" id="SSX02976.1"/>
    </source>
</evidence>
<evidence type="ECO:0000256" key="4">
    <source>
        <dbReference type="ARBA" id="ARBA00022553"/>
    </source>
</evidence>
<dbReference type="VEuPathDB" id="VectorBase:CSON008850"/>
<dbReference type="GO" id="GO:0008320">
    <property type="term" value="F:protein transmembrane transporter activity"/>
    <property type="evidence" value="ECO:0007669"/>
    <property type="project" value="TreeGrafter"/>
</dbReference>
<dbReference type="EMBL" id="UFQS01001446">
    <property type="protein sequence ID" value="SSX10922.1"/>
    <property type="molecule type" value="Genomic_DNA"/>
</dbReference>
<dbReference type="OMA" id="PPPIFQI"/>
<dbReference type="PIRSF" id="PIRSF037707">
    <property type="entry name" value="MAS20_rcpt"/>
    <property type="match status" value="1"/>
</dbReference>
<sequence>MSEISRTAIVAGIGTAAVAFLGYCIYFDHKRRSDPEYKKKVRDRRRRQKKSGAKRTQMPNLQDHEAVQRFFLQEIQTGEALIAAGDIETGVEHLANAVVVCGQPAQLLQILQQTLPAQIFTLLIQRMRTIGNPSDNGEAKDSLVEDLNDDLE</sequence>